<sequence>MLPTPNREANASSAFLNYLREAAEARDNGMPETGAEWLAAATQQHPFDDASLQSLITALLERHRHDDAIELAVIIAQLDPNRALSHFRVGYTLQMADRHREAIAHYRRALAIEPALPLLRNNLAVALMLTGGDVSERLALLQSATRDDPDNGEGWTNLSNVYRMSLDLPNALEAGARAVQVAPLSPLAHNNYALALREAQRWTEAAQAATTACTLAPHDAAMHSNLAMLQLMRGDYAGGWLSHEARWDGSVELGGNRPQMPAPTWRGEPLAGKTLLVWGEQGMGDVLQFCRYIPMLAERVHREGGRLHWNSFPHMGALLARSLGSHVDQYSAGGGVESMPPFDYEIPLLSLPLIFNTRVETIPASTPYLLADTAARESWRKRLAGESRLKVGLTWTGSLGHQRNPFRRVGWERYAEHFGGMQDVAFYSLQPGATADVAAARAAGLPLTDYTAELASFDHTAAFVSELDLVITVCTSAAHLSGALGQRTWVLLDVNPHWVWLLERNDSPWYPSVTLYRQPRFGEWQPALQAMAHDLRMLAAQPRAAYLNGT</sequence>
<name>A0ACC7NC12_9BURK</name>
<reference evidence="1 2" key="1">
    <citation type="journal article" date="2024" name="Chem. Sci.">
        <title>Discovery of megapolipeptins by genome mining of a Burkholderiales bacteria collection.</title>
        <authorList>
            <person name="Paulo B.S."/>
            <person name="Recchia M.J.J."/>
            <person name="Lee S."/>
            <person name="Fergusson C.H."/>
            <person name="Romanowski S.B."/>
            <person name="Hernandez A."/>
            <person name="Krull N."/>
            <person name="Liu D.Y."/>
            <person name="Cavanagh H."/>
            <person name="Bos A."/>
            <person name="Gray C.A."/>
            <person name="Murphy B.T."/>
            <person name="Linington R.G."/>
            <person name="Eustaquio A.S."/>
        </authorList>
    </citation>
    <scope>NUCLEOTIDE SEQUENCE [LARGE SCALE GENOMIC DNA]</scope>
    <source>
        <strain evidence="1 2">RL18-126-BIB-B</strain>
    </source>
</reference>
<dbReference type="EMBL" id="JAQQDW010000009">
    <property type="protein sequence ID" value="MFM0103301.1"/>
    <property type="molecule type" value="Genomic_DNA"/>
</dbReference>
<comment type="caution">
    <text evidence="1">The sequence shown here is derived from an EMBL/GenBank/DDBJ whole genome shotgun (WGS) entry which is preliminary data.</text>
</comment>
<evidence type="ECO:0000313" key="2">
    <source>
        <dbReference type="Proteomes" id="UP001629235"/>
    </source>
</evidence>
<gene>
    <name evidence="1" type="ORF">PQR01_07360</name>
</gene>
<accession>A0ACC7NC12</accession>
<dbReference type="Proteomes" id="UP001629235">
    <property type="component" value="Unassembled WGS sequence"/>
</dbReference>
<evidence type="ECO:0000313" key="1">
    <source>
        <dbReference type="EMBL" id="MFM0103301.1"/>
    </source>
</evidence>
<organism evidence="1 2">
    <name type="scientific">Paraburkholderia rhynchosiae</name>
    <dbReference type="NCBI Taxonomy" id="487049"/>
    <lineage>
        <taxon>Bacteria</taxon>
        <taxon>Pseudomonadati</taxon>
        <taxon>Pseudomonadota</taxon>
        <taxon>Betaproteobacteria</taxon>
        <taxon>Burkholderiales</taxon>
        <taxon>Burkholderiaceae</taxon>
        <taxon>Paraburkholderia</taxon>
    </lineage>
</organism>
<keyword evidence="2" id="KW-1185">Reference proteome</keyword>
<protein>
    <submittedName>
        <fullName evidence="1">Tetratricopeptide repeat protein</fullName>
    </submittedName>
</protein>
<proteinExistence type="predicted"/>